<protein>
    <submittedName>
        <fullName evidence="1">Uncharacterized protein</fullName>
    </submittedName>
</protein>
<proteinExistence type="predicted"/>
<organism evidence="1 2">
    <name type="scientific">Haemophilus influenzae</name>
    <dbReference type="NCBI Taxonomy" id="727"/>
    <lineage>
        <taxon>Bacteria</taxon>
        <taxon>Pseudomonadati</taxon>
        <taxon>Pseudomonadota</taxon>
        <taxon>Gammaproteobacteria</taxon>
        <taxon>Pasteurellales</taxon>
        <taxon>Pasteurellaceae</taxon>
        <taxon>Haemophilus</taxon>
    </lineage>
</organism>
<evidence type="ECO:0000313" key="2">
    <source>
        <dbReference type="Proteomes" id="UP000050700"/>
    </source>
</evidence>
<dbReference type="AlphaFoldDB" id="A0A158SVY7"/>
<dbReference type="PATRIC" id="fig|727.582.peg.576"/>
<dbReference type="EMBL" id="JMQP01000002">
    <property type="protein sequence ID" value="KIS35031.1"/>
    <property type="molecule type" value="Genomic_DNA"/>
</dbReference>
<comment type="caution">
    <text evidence="1">The sequence shown here is derived from an EMBL/GenBank/DDBJ whole genome shotgun (WGS) entry which is preliminary data.</text>
</comment>
<accession>A0A158SVY7</accession>
<sequence length="32" mass="3653">MLLGDIFIKSLLLISSKIHFCKDLSGNYLKKN</sequence>
<reference evidence="1 2" key="1">
    <citation type="submission" date="2014-05" db="EMBL/GenBank/DDBJ databases">
        <title>Methylome analysis of the phasevarions of Haemophilus influenzae.</title>
        <authorList>
            <person name="Atack J.M."/>
            <person name="Fox K.L."/>
            <person name="Power P.M."/>
            <person name="Clark T."/>
            <person name="Jurcisek J."/>
            <person name="Korlach J."/>
            <person name="Bakaletz L.O."/>
            <person name="Jennings M.P."/>
        </authorList>
    </citation>
    <scope>NUCLEOTIDE SEQUENCE [LARGE SCALE GENOMIC DNA]</scope>
    <source>
        <strain evidence="1 2">1209</strain>
    </source>
</reference>
<dbReference type="Proteomes" id="UP000050700">
    <property type="component" value="Unassembled WGS sequence"/>
</dbReference>
<gene>
    <name evidence="1" type="ORF">NTHI1209_00634</name>
</gene>
<evidence type="ECO:0000313" key="1">
    <source>
        <dbReference type="EMBL" id="KIS35031.1"/>
    </source>
</evidence>
<name>A0A158SVY7_HAEIF</name>